<comment type="caution">
    <text evidence="5">The sequence shown here is derived from an EMBL/GenBank/DDBJ whole genome shotgun (WGS) entry which is preliminary data.</text>
</comment>
<accession>A0A9D2SDV2</accession>
<dbReference type="GO" id="GO:0008484">
    <property type="term" value="F:sulfuric ester hydrolase activity"/>
    <property type="evidence" value="ECO:0007669"/>
    <property type="project" value="TreeGrafter"/>
</dbReference>
<evidence type="ECO:0000256" key="1">
    <source>
        <dbReference type="ARBA" id="ARBA00008779"/>
    </source>
</evidence>
<dbReference type="Proteomes" id="UP000886883">
    <property type="component" value="Unassembled WGS sequence"/>
</dbReference>
<keyword evidence="2" id="KW-0479">Metal-binding</keyword>
<dbReference type="GO" id="GO:0046872">
    <property type="term" value="F:metal ion binding"/>
    <property type="evidence" value="ECO:0007669"/>
    <property type="project" value="UniProtKB-KW"/>
</dbReference>
<dbReference type="AlphaFoldDB" id="A0A9D2SDV2"/>
<dbReference type="PROSITE" id="PS00149">
    <property type="entry name" value="SULFATASE_2"/>
    <property type="match status" value="1"/>
</dbReference>
<reference evidence="5" key="1">
    <citation type="journal article" date="2021" name="PeerJ">
        <title>Extensive microbial diversity within the chicken gut microbiome revealed by metagenomics and culture.</title>
        <authorList>
            <person name="Gilroy R."/>
            <person name="Ravi A."/>
            <person name="Getino M."/>
            <person name="Pursley I."/>
            <person name="Horton D.L."/>
            <person name="Alikhan N.F."/>
            <person name="Baker D."/>
            <person name="Gharbi K."/>
            <person name="Hall N."/>
            <person name="Watson M."/>
            <person name="Adriaenssens E.M."/>
            <person name="Foster-Nyarko E."/>
            <person name="Jarju S."/>
            <person name="Secka A."/>
            <person name="Antonio M."/>
            <person name="Oren A."/>
            <person name="Chaudhuri R.R."/>
            <person name="La Ragione R."/>
            <person name="Hildebrand F."/>
            <person name="Pallen M.J."/>
        </authorList>
    </citation>
    <scope>NUCLEOTIDE SEQUENCE</scope>
    <source>
        <strain evidence="5">USAMLcec3-2134</strain>
    </source>
</reference>
<feature type="domain" description="Sulfatase N-terminal" evidence="4">
    <location>
        <begin position="8"/>
        <end position="362"/>
    </location>
</feature>
<reference evidence="5" key="2">
    <citation type="submission" date="2021-04" db="EMBL/GenBank/DDBJ databases">
        <authorList>
            <person name="Gilroy R."/>
        </authorList>
    </citation>
    <scope>NUCLEOTIDE SEQUENCE</scope>
    <source>
        <strain evidence="5">USAMLcec3-2134</strain>
    </source>
</reference>
<dbReference type="EMBL" id="DWXE01000028">
    <property type="protein sequence ID" value="HJB91476.1"/>
    <property type="molecule type" value="Genomic_DNA"/>
</dbReference>
<dbReference type="GO" id="GO:0005737">
    <property type="term" value="C:cytoplasm"/>
    <property type="evidence" value="ECO:0007669"/>
    <property type="project" value="TreeGrafter"/>
</dbReference>
<dbReference type="PANTHER" id="PTHR45953">
    <property type="entry name" value="IDURONATE 2-SULFATASE"/>
    <property type="match status" value="1"/>
</dbReference>
<dbReference type="InterPro" id="IPR000917">
    <property type="entry name" value="Sulfatase_N"/>
</dbReference>
<evidence type="ECO:0000256" key="2">
    <source>
        <dbReference type="ARBA" id="ARBA00022723"/>
    </source>
</evidence>
<dbReference type="SUPFAM" id="SSF53649">
    <property type="entry name" value="Alkaline phosphatase-like"/>
    <property type="match status" value="1"/>
</dbReference>
<protein>
    <submittedName>
        <fullName evidence="5">Sulfatase-like hydrolase/transferase</fullName>
    </submittedName>
</protein>
<proteinExistence type="inferred from homology"/>
<evidence type="ECO:0000256" key="3">
    <source>
        <dbReference type="ARBA" id="ARBA00022801"/>
    </source>
</evidence>
<dbReference type="Pfam" id="PF00884">
    <property type="entry name" value="Sulfatase"/>
    <property type="match status" value="1"/>
</dbReference>
<evidence type="ECO:0000313" key="5">
    <source>
        <dbReference type="EMBL" id="HJB91476.1"/>
    </source>
</evidence>
<dbReference type="InterPro" id="IPR024607">
    <property type="entry name" value="Sulfatase_CS"/>
</dbReference>
<keyword evidence="3 5" id="KW-0378">Hydrolase</keyword>
<evidence type="ECO:0000313" key="6">
    <source>
        <dbReference type="Proteomes" id="UP000886883"/>
    </source>
</evidence>
<gene>
    <name evidence="5" type="ORF">H9763_08420</name>
</gene>
<sequence>MNALTNRPNVLLILADQHRQDCLGCYGNAEIRTPRLDALAGEGVLYSNHYTVYPVCTPSRYSMLSGQYAHQHNAWTNESTLPSGTPTFPSAMRAAGYRTAAVGKMHFTPAYQDVGFDTMVLCEQNGHGRYEDDYHAWLMEEGLADRLDLTDQTSWRDSASESYFQRFGAFPSDLDAAHHSTSWITRQALRQMERWDPAGGNLLMVGYVKPHHPFDPPAPYSRLYDPRHLTPLPGYTGQIPARDLENGPGFFDYQGLTLSRLQEVMALYYGSITQIDDGVGELLDFLRQRGFYDNTMIIYTSDHGEYMGYHHMLLKGNYLYDPLARIPLIIKYPSFCNQPRKKDERLFENIDLSAEILACCGIEQPSGMCGRTMLFSDSGRSYVFSEGQYGTDRRPCISYMIRSADYKLLVHGSFQRSLFFSLRDDPDELTDLSGDPSYSEPLSLHRQELIQRVLFEATGKNYCDPEAPQRLSQSVQDARAAGLQGFLSRRFSPF</sequence>
<dbReference type="InterPro" id="IPR017850">
    <property type="entry name" value="Alkaline_phosphatase_core_sf"/>
</dbReference>
<evidence type="ECO:0000259" key="4">
    <source>
        <dbReference type="Pfam" id="PF00884"/>
    </source>
</evidence>
<name>A0A9D2SDV2_9FIRM</name>
<comment type="similarity">
    <text evidence="1">Belongs to the sulfatase family.</text>
</comment>
<organism evidence="5 6">
    <name type="scientific">Candidatus Eisenbergiella merdigallinarum</name>
    <dbReference type="NCBI Taxonomy" id="2838552"/>
    <lineage>
        <taxon>Bacteria</taxon>
        <taxon>Bacillati</taxon>
        <taxon>Bacillota</taxon>
        <taxon>Clostridia</taxon>
        <taxon>Lachnospirales</taxon>
        <taxon>Lachnospiraceae</taxon>
        <taxon>Eisenbergiella</taxon>
    </lineage>
</organism>
<dbReference type="PANTHER" id="PTHR45953:SF1">
    <property type="entry name" value="IDURONATE 2-SULFATASE"/>
    <property type="match status" value="1"/>
</dbReference>
<dbReference type="Gene3D" id="3.40.720.10">
    <property type="entry name" value="Alkaline Phosphatase, subunit A"/>
    <property type="match status" value="1"/>
</dbReference>